<reference evidence="2 3" key="1">
    <citation type="submission" date="2016-11" db="EMBL/GenBank/DDBJ databases">
        <authorList>
            <person name="Jaros S."/>
            <person name="Januszkiewicz K."/>
            <person name="Wedrychowicz H."/>
        </authorList>
    </citation>
    <scope>NUCLEOTIDE SEQUENCE [LARGE SCALE GENOMIC DNA]</scope>
    <source>
        <strain evidence="2 3">DSM 24787</strain>
    </source>
</reference>
<keyword evidence="1" id="KW-0732">Signal</keyword>
<dbReference type="EMBL" id="FSRA01000001">
    <property type="protein sequence ID" value="SIN67623.1"/>
    <property type="molecule type" value="Genomic_DNA"/>
</dbReference>
<gene>
    <name evidence="2" type="ORF">SAMN04488055_0522</name>
</gene>
<proteinExistence type="predicted"/>
<feature type="signal peptide" evidence="1">
    <location>
        <begin position="1"/>
        <end position="23"/>
    </location>
</feature>
<protein>
    <submittedName>
        <fullName evidence="2">Type IX secretion system membrane protein, PorP/SprF family</fullName>
    </submittedName>
</protein>
<dbReference type="InterPro" id="IPR019861">
    <property type="entry name" value="PorP/SprF_Bacteroidetes"/>
</dbReference>
<dbReference type="AlphaFoldDB" id="A0A1N6DA99"/>
<sequence length="334" mass="37359">MQRTIKIYMLVLLLATAAMPSLAQQNVQFSQYIFNGLSVNPAYAGYKQDWYVNSVYRHQWAGFPGAPRTGGVSVDGLTNANDGKVGVGVQAMFDKLGPQESLSLYANYAYRIPLDDEDTRRLCFGIGAGVTQYAIDGAALMYMDNDDQAIPTGKTSTWVPDARFGVYYYTSKFYAGISVMDLFSLYTDATRFSWKGNNYAAIRKTQHIYFTAGTIVPLSPELQLKPSVMVKEDFKGPTSVDLNAFLLINERLWIGGSYRTDMNLWNKKNLGRDLSPVNAASAMIEFYVNEQLRLGYAYDMNVNKMAGYSGGSHEISIGFLFPSKKFTLTNPRYF</sequence>
<organism evidence="2 3">
    <name type="scientific">Chitinophaga niabensis</name>
    <dbReference type="NCBI Taxonomy" id="536979"/>
    <lineage>
        <taxon>Bacteria</taxon>
        <taxon>Pseudomonadati</taxon>
        <taxon>Bacteroidota</taxon>
        <taxon>Chitinophagia</taxon>
        <taxon>Chitinophagales</taxon>
        <taxon>Chitinophagaceae</taxon>
        <taxon>Chitinophaga</taxon>
    </lineage>
</organism>
<evidence type="ECO:0000313" key="3">
    <source>
        <dbReference type="Proteomes" id="UP000185003"/>
    </source>
</evidence>
<dbReference type="Pfam" id="PF11751">
    <property type="entry name" value="PorP_SprF"/>
    <property type="match status" value="1"/>
</dbReference>
<keyword evidence="3" id="KW-1185">Reference proteome</keyword>
<evidence type="ECO:0000313" key="2">
    <source>
        <dbReference type="EMBL" id="SIN67623.1"/>
    </source>
</evidence>
<evidence type="ECO:0000256" key="1">
    <source>
        <dbReference type="SAM" id="SignalP"/>
    </source>
</evidence>
<dbReference type="RefSeq" id="WP_074237629.1">
    <property type="nucleotide sequence ID" value="NZ_FSRA01000001.1"/>
</dbReference>
<name>A0A1N6DA99_9BACT</name>
<dbReference type="STRING" id="536979.SAMN04488055_0522"/>
<dbReference type="OrthoDB" id="626665at2"/>
<dbReference type="Proteomes" id="UP000185003">
    <property type="component" value="Unassembled WGS sequence"/>
</dbReference>
<accession>A0A1N6DA99</accession>
<feature type="chain" id="PRO_5012816949" evidence="1">
    <location>
        <begin position="24"/>
        <end position="334"/>
    </location>
</feature>
<dbReference type="NCBIfam" id="TIGR03519">
    <property type="entry name" value="T9SS_PorP_fam"/>
    <property type="match status" value="1"/>
</dbReference>